<evidence type="ECO:0000313" key="4">
    <source>
        <dbReference type="Proteomes" id="UP001152798"/>
    </source>
</evidence>
<gene>
    <name evidence="2" type="ORF">NEZAVI_LOCUS8286</name>
    <name evidence="3" type="ORF">NEZAVI_LOCUS8313</name>
</gene>
<evidence type="ECO:0000256" key="1">
    <source>
        <dbReference type="SAM" id="MobiDB-lite"/>
    </source>
</evidence>
<dbReference type="EMBL" id="OV725080">
    <property type="protein sequence ID" value="CAH1398710.1"/>
    <property type="molecule type" value="Genomic_DNA"/>
</dbReference>
<sequence length="120" mass="13894">MLKKGSSKEWQEEPDEIAQETTELEKSHKSSDWDKYPKKDILSGHCCRMGEYGESIWLDQHIPLGRPRLSFEDHIFRPGRSRGTESIGEMSARETRRSGCDGWKDLLAEKHKGSSKRRSM</sequence>
<feature type="compositionally biased region" description="Basic and acidic residues" evidence="1">
    <location>
        <begin position="1"/>
        <end position="11"/>
    </location>
</feature>
<feature type="compositionally biased region" description="Basic and acidic residues" evidence="1">
    <location>
        <begin position="23"/>
        <end position="38"/>
    </location>
</feature>
<feature type="region of interest" description="Disordered" evidence="1">
    <location>
        <begin position="1"/>
        <end position="38"/>
    </location>
</feature>
<evidence type="ECO:0000313" key="2">
    <source>
        <dbReference type="EMBL" id="CAH1398682.1"/>
    </source>
</evidence>
<dbReference type="AlphaFoldDB" id="A0A9P0MN32"/>
<keyword evidence="4" id="KW-1185">Reference proteome</keyword>
<dbReference type="EMBL" id="OV725080">
    <property type="protein sequence ID" value="CAH1398682.1"/>
    <property type="molecule type" value="Genomic_DNA"/>
</dbReference>
<evidence type="ECO:0000313" key="3">
    <source>
        <dbReference type="EMBL" id="CAH1398710.1"/>
    </source>
</evidence>
<protein>
    <submittedName>
        <fullName evidence="3">Uncharacterized protein</fullName>
    </submittedName>
</protein>
<proteinExistence type="predicted"/>
<accession>A0A9P0MN32</accession>
<reference evidence="3" key="1">
    <citation type="submission" date="2022-01" db="EMBL/GenBank/DDBJ databases">
        <authorList>
            <person name="King R."/>
        </authorList>
    </citation>
    <scope>NUCLEOTIDE SEQUENCE</scope>
</reference>
<name>A0A9P0MN32_NEZVI</name>
<dbReference type="Proteomes" id="UP001152798">
    <property type="component" value="Chromosome 4"/>
</dbReference>
<organism evidence="3 4">
    <name type="scientific">Nezara viridula</name>
    <name type="common">Southern green stink bug</name>
    <name type="synonym">Cimex viridulus</name>
    <dbReference type="NCBI Taxonomy" id="85310"/>
    <lineage>
        <taxon>Eukaryota</taxon>
        <taxon>Metazoa</taxon>
        <taxon>Ecdysozoa</taxon>
        <taxon>Arthropoda</taxon>
        <taxon>Hexapoda</taxon>
        <taxon>Insecta</taxon>
        <taxon>Pterygota</taxon>
        <taxon>Neoptera</taxon>
        <taxon>Paraneoptera</taxon>
        <taxon>Hemiptera</taxon>
        <taxon>Heteroptera</taxon>
        <taxon>Panheteroptera</taxon>
        <taxon>Pentatomomorpha</taxon>
        <taxon>Pentatomoidea</taxon>
        <taxon>Pentatomidae</taxon>
        <taxon>Pentatominae</taxon>
        <taxon>Nezara</taxon>
    </lineage>
</organism>